<proteinExistence type="predicted"/>
<dbReference type="OrthoDB" id="2349068at2759"/>
<dbReference type="InterPro" id="IPR013785">
    <property type="entry name" value="Aldolase_TIM"/>
</dbReference>
<reference evidence="1 2" key="1">
    <citation type="submission" date="2014-04" db="EMBL/GenBank/DDBJ databases">
        <authorList>
            <consortium name="DOE Joint Genome Institute"/>
            <person name="Kuo A."/>
            <person name="Martino E."/>
            <person name="Perotto S."/>
            <person name="Kohler A."/>
            <person name="Nagy L.G."/>
            <person name="Floudas D."/>
            <person name="Copeland A."/>
            <person name="Barry K.W."/>
            <person name="Cichocki N."/>
            <person name="Veneault-Fourrey C."/>
            <person name="LaButti K."/>
            <person name="Lindquist E.A."/>
            <person name="Lipzen A."/>
            <person name="Lundell T."/>
            <person name="Morin E."/>
            <person name="Murat C."/>
            <person name="Sun H."/>
            <person name="Tunlid A."/>
            <person name="Henrissat B."/>
            <person name="Grigoriev I.V."/>
            <person name="Hibbett D.S."/>
            <person name="Martin F."/>
            <person name="Nordberg H.P."/>
            <person name="Cantor M.N."/>
            <person name="Hua S.X."/>
        </authorList>
    </citation>
    <scope>NUCLEOTIDE SEQUENCE [LARGE SCALE GENOMIC DNA]</scope>
    <source>
        <strain evidence="1 2">Zn</strain>
    </source>
</reference>
<dbReference type="Proteomes" id="UP000054321">
    <property type="component" value="Unassembled WGS sequence"/>
</dbReference>
<evidence type="ECO:0000313" key="2">
    <source>
        <dbReference type="Proteomes" id="UP000054321"/>
    </source>
</evidence>
<sequence>MADFAGARLATAVTMSGGLGFIGSAIDTGALSIELEKAASLLSSLQITTTCALPISVGFLIFTEKLEDVVSVMTRDFAVWTKAMHTASPESCIWIQVASVAVAVEVARLYAPDVLVLQAADAGRYGPSPGTGLVGLIPEARDVLDKARFSKISVVGVGGIGDGRGVAAALACGADGVLIGTAFLASVEVDLPAKEYQEAILEVVNGGVSTVRATIFDEMCDKITWPTSYDGRALASPSYKDYLDGDRLDKLRKKYADYITGPDKGFGGERRAVI</sequence>
<dbReference type="PANTHER" id="PTHR32332:SF34">
    <property type="entry name" value="2-NITROPROPANE DIOXYGENASE FAMILY, PUTATIVE-RELATED"/>
    <property type="match status" value="1"/>
</dbReference>
<dbReference type="STRING" id="913774.A0A0C3HV21"/>
<reference evidence="2" key="2">
    <citation type="submission" date="2015-01" db="EMBL/GenBank/DDBJ databases">
        <title>Evolutionary Origins and Diversification of the Mycorrhizal Mutualists.</title>
        <authorList>
            <consortium name="DOE Joint Genome Institute"/>
            <consortium name="Mycorrhizal Genomics Consortium"/>
            <person name="Kohler A."/>
            <person name="Kuo A."/>
            <person name="Nagy L.G."/>
            <person name="Floudas D."/>
            <person name="Copeland A."/>
            <person name="Barry K.W."/>
            <person name="Cichocki N."/>
            <person name="Veneault-Fourrey C."/>
            <person name="LaButti K."/>
            <person name="Lindquist E.A."/>
            <person name="Lipzen A."/>
            <person name="Lundell T."/>
            <person name="Morin E."/>
            <person name="Murat C."/>
            <person name="Riley R."/>
            <person name="Ohm R."/>
            <person name="Sun H."/>
            <person name="Tunlid A."/>
            <person name="Henrissat B."/>
            <person name="Grigoriev I.V."/>
            <person name="Hibbett D.S."/>
            <person name="Martin F."/>
        </authorList>
    </citation>
    <scope>NUCLEOTIDE SEQUENCE [LARGE SCALE GENOMIC DNA]</scope>
    <source>
        <strain evidence="2">Zn</strain>
    </source>
</reference>
<dbReference type="Gene3D" id="3.20.20.70">
    <property type="entry name" value="Aldolase class I"/>
    <property type="match status" value="1"/>
</dbReference>
<dbReference type="Pfam" id="PF03060">
    <property type="entry name" value="NMO"/>
    <property type="match status" value="1"/>
</dbReference>
<protein>
    <submittedName>
        <fullName evidence="1">Uncharacterized protein</fullName>
    </submittedName>
</protein>
<dbReference type="EMBL" id="KN832870">
    <property type="protein sequence ID" value="KIN06850.1"/>
    <property type="molecule type" value="Genomic_DNA"/>
</dbReference>
<dbReference type="InParanoid" id="A0A0C3HV21"/>
<keyword evidence="2" id="KW-1185">Reference proteome</keyword>
<name>A0A0C3HV21_OIDMZ</name>
<accession>A0A0C3HV21</accession>
<organism evidence="1 2">
    <name type="scientific">Oidiodendron maius (strain Zn)</name>
    <dbReference type="NCBI Taxonomy" id="913774"/>
    <lineage>
        <taxon>Eukaryota</taxon>
        <taxon>Fungi</taxon>
        <taxon>Dikarya</taxon>
        <taxon>Ascomycota</taxon>
        <taxon>Pezizomycotina</taxon>
        <taxon>Leotiomycetes</taxon>
        <taxon>Leotiomycetes incertae sedis</taxon>
        <taxon>Myxotrichaceae</taxon>
        <taxon>Oidiodendron</taxon>
    </lineage>
</organism>
<evidence type="ECO:0000313" key="1">
    <source>
        <dbReference type="EMBL" id="KIN06850.1"/>
    </source>
</evidence>
<gene>
    <name evidence="1" type="ORF">OIDMADRAFT_36636</name>
</gene>
<dbReference type="PANTHER" id="PTHR32332">
    <property type="entry name" value="2-NITROPROPANE DIOXYGENASE"/>
    <property type="match status" value="1"/>
</dbReference>
<dbReference type="HOGENOM" id="CLU_038732_9_1_1"/>
<dbReference type="AlphaFoldDB" id="A0A0C3HV21"/>
<dbReference type="SUPFAM" id="SSF51412">
    <property type="entry name" value="Inosine monophosphate dehydrogenase (IMPDH)"/>
    <property type="match status" value="1"/>
</dbReference>